<keyword evidence="7 12" id="KW-0863">Zinc-finger</keyword>
<sequence length="580" mass="66944">MGFLMEDFVEEVKQRINIVDVISRYVSLKKSGKNYVGLCPFHQEKTPSFYVSPDKGLYHCFGCGAAGDVFSFLINYRNITFREALEELAHEVGLELPKKSETITAEGNVLLEIYKSAGVFYHLYLTSKYGAEGRLYLKKRGISLETQEKFLLGFSPKNSLLLLRYLIKKGFQKEDIIKSKILYNVKDEWKDPFAGRIIFPIFNLRGHIIGFGARTITSEDPKYINSPESEIFSKGKNLYALFQAKEVIKRDGEAILVEGYMDAISLHQEGIGNVVASLGTSLTSSQAKLLKNYTNKVILGYDQDPAGFQAGKRALSILELEGLDVYWLSLPSDVKDPDEFIQKYSKDEFLNLIKDSKPSLDFLVDHVLNLPMTFKEKLEEIIEILTSSILRSKNILVQQEKIKQYLPLISKRIGVPEEGLQKEIQKRIFSGRITEDKAKVQITRYYGVSKTEEALLGLILLGVEHTQIKNMSPDDFTFVLYQDVLKKWRIWDKEKGLEEFLSQWEEDKRILIERAILSGEEFIKQKDIIPYLWDHFQKLRIKKEINRLIEELSKSLTDLEKEKEIMEEIYFLRSLLEVKK</sequence>
<evidence type="ECO:0000256" key="4">
    <source>
        <dbReference type="ARBA" id="ARBA00022695"/>
    </source>
</evidence>
<dbReference type="Gene3D" id="3.40.1360.10">
    <property type="match status" value="1"/>
</dbReference>
<dbReference type="GO" id="GO:0003899">
    <property type="term" value="F:DNA-directed RNA polymerase activity"/>
    <property type="evidence" value="ECO:0007669"/>
    <property type="project" value="UniProtKB-UniRule"/>
</dbReference>
<dbReference type="GO" id="GO:0005737">
    <property type="term" value="C:cytoplasm"/>
    <property type="evidence" value="ECO:0007669"/>
    <property type="project" value="TreeGrafter"/>
</dbReference>
<evidence type="ECO:0000256" key="7">
    <source>
        <dbReference type="ARBA" id="ARBA00022771"/>
    </source>
</evidence>
<dbReference type="GO" id="GO:0003677">
    <property type="term" value="F:DNA binding"/>
    <property type="evidence" value="ECO:0007669"/>
    <property type="project" value="UniProtKB-KW"/>
</dbReference>
<dbReference type="Gene3D" id="3.90.980.10">
    <property type="entry name" value="DNA primase, catalytic core, N-terminal domain"/>
    <property type="match status" value="1"/>
</dbReference>
<keyword evidence="2 12" id="KW-0639">Primosome</keyword>
<accession>A0A7C3RMF3</accession>
<dbReference type="InterPro" id="IPR006171">
    <property type="entry name" value="TOPRIM_dom"/>
</dbReference>
<dbReference type="InterPro" id="IPR030846">
    <property type="entry name" value="DnaG_bac"/>
</dbReference>
<keyword evidence="5 12" id="KW-0235">DNA replication</keyword>
<dbReference type="InterPro" id="IPR037068">
    <property type="entry name" value="DNA_primase_core_N_sf"/>
</dbReference>
<dbReference type="PANTHER" id="PTHR30313">
    <property type="entry name" value="DNA PRIMASE"/>
    <property type="match status" value="1"/>
</dbReference>
<evidence type="ECO:0000256" key="8">
    <source>
        <dbReference type="ARBA" id="ARBA00022833"/>
    </source>
</evidence>
<comment type="cofactor">
    <cofactor evidence="12 13 14">
        <name>Zn(2+)</name>
        <dbReference type="ChEBI" id="CHEBI:29105"/>
    </cofactor>
    <text evidence="12 13 14">Binds 1 zinc ion per monomer.</text>
</comment>
<comment type="catalytic activity">
    <reaction evidence="12">
        <text>ssDNA + n NTP = ssDNA/pppN(pN)n-1 hybrid + (n-1) diphosphate.</text>
        <dbReference type="EC" id="2.7.7.101"/>
    </reaction>
</comment>
<evidence type="ECO:0000256" key="6">
    <source>
        <dbReference type="ARBA" id="ARBA00022723"/>
    </source>
</evidence>
<dbReference type="NCBIfam" id="TIGR01391">
    <property type="entry name" value="dnaG"/>
    <property type="match status" value="1"/>
</dbReference>
<dbReference type="SUPFAM" id="SSF57783">
    <property type="entry name" value="Zinc beta-ribbon"/>
    <property type="match status" value="1"/>
</dbReference>
<evidence type="ECO:0000256" key="14">
    <source>
        <dbReference type="PIRSR" id="PIRSR002811-1"/>
    </source>
</evidence>
<keyword evidence="3 12" id="KW-0808">Transferase</keyword>
<protein>
    <recommendedName>
        <fullName evidence="12 13">DNA primase</fullName>
        <ecNumber evidence="12">2.7.7.101</ecNumber>
    </recommendedName>
</protein>
<feature type="coiled-coil region" evidence="15">
    <location>
        <begin position="542"/>
        <end position="569"/>
    </location>
</feature>
<keyword evidence="10 12" id="KW-0238">DNA-binding</keyword>
<keyword evidence="6 12" id="KW-0479">Metal-binding</keyword>
<dbReference type="CDD" id="cd03364">
    <property type="entry name" value="TOPRIM_DnaG_primases"/>
    <property type="match status" value="1"/>
</dbReference>
<evidence type="ECO:0000256" key="3">
    <source>
        <dbReference type="ARBA" id="ARBA00022679"/>
    </source>
</evidence>
<keyword evidence="11 12" id="KW-0804">Transcription</keyword>
<keyword evidence="4 12" id="KW-0548">Nucleotidyltransferase</keyword>
<feature type="domain" description="Toprim" evidence="16">
    <location>
        <begin position="252"/>
        <end position="333"/>
    </location>
</feature>
<dbReference type="PIRSF" id="PIRSF002811">
    <property type="entry name" value="DnaG"/>
    <property type="match status" value="1"/>
</dbReference>
<dbReference type="InterPro" id="IPR036977">
    <property type="entry name" value="DNA_primase_Znf_CHC2"/>
</dbReference>
<evidence type="ECO:0000256" key="9">
    <source>
        <dbReference type="ARBA" id="ARBA00022842"/>
    </source>
</evidence>
<evidence type="ECO:0000313" key="17">
    <source>
        <dbReference type="EMBL" id="HFX13816.1"/>
    </source>
</evidence>
<reference evidence="17" key="1">
    <citation type="journal article" date="2020" name="mSystems">
        <title>Genome- and Community-Level Interaction Insights into Carbon Utilization and Element Cycling Functions of Hydrothermarchaeota in Hydrothermal Sediment.</title>
        <authorList>
            <person name="Zhou Z."/>
            <person name="Liu Y."/>
            <person name="Xu W."/>
            <person name="Pan J."/>
            <person name="Luo Z.H."/>
            <person name="Li M."/>
        </authorList>
    </citation>
    <scope>NUCLEOTIDE SEQUENCE [LARGE SCALE GENOMIC DNA]</scope>
    <source>
        <strain evidence="17">SpSt-81</strain>
    </source>
</reference>
<evidence type="ECO:0000256" key="15">
    <source>
        <dbReference type="SAM" id="Coils"/>
    </source>
</evidence>
<comment type="function">
    <text evidence="12 13">RNA polymerase that catalyzes the synthesis of short RNA molecules used as primers for DNA polymerase during DNA replication.</text>
</comment>
<dbReference type="GO" id="GO:0006269">
    <property type="term" value="P:DNA replication, synthesis of primer"/>
    <property type="evidence" value="ECO:0007669"/>
    <property type="project" value="UniProtKB-UniRule"/>
</dbReference>
<dbReference type="PANTHER" id="PTHR30313:SF2">
    <property type="entry name" value="DNA PRIMASE"/>
    <property type="match status" value="1"/>
</dbReference>
<name>A0A7C3RMF3_DICTH</name>
<dbReference type="AlphaFoldDB" id="A0A7C3RMF3"/>
<dbReference type="InterPro" id="IPR050219">
    <property type="entry name" value="DnaG_primase"/>
</dbReference>
<keyword evidence="8 12" id="KW-0862">Zinc</keyword>
<keyword evidence="15" id="KW-0175">Coiled coil</keyword>
<evidence type="ECO:0000256" key="12">
    <source>
        <dbReference type="HAMAP-Rule" id="MF_00974"/>
    </source>
</evidence>
<dbReference type="InterPro" id="IPR013264">
    <property type="entry name" value="DNAG_N"/>
</dbReference>
<evidence type="ECO:0000256" key="10">
    <source>
        <dbReference type="ARBA" id="ARBA00023125"/>
    </source>
</evidence>
<dbReference type="SMART" id="SM00493">
    <property type="entry name" value="TOPRIM"/>
    <property type="match status" value="1"/>
</dbReference>
<dbReference type="InterPro" id="IPR002694">
    <property type="entry name" value="Znf_CHC2"/>
</dbReference>
<dbReference type="FunFam" id="3.90.580.10:FF:000001">
    <property type="entry name" value="DNA primase"/>
    <property type="match status" value="1"/>
</dbReference>
<comment type="caution">
    <text evidence="17">The sequence shown here is derived from an EMBL/GenBank/DDBJ whole genome shotgun (WGS) entry which is preliminary data.</text>
</comment>
<evidence type="ECO:0000256" key="2">
    <source>
        <dbReference type="ARBA" id="ARBA00022515"/>
    </source>
</evidence>
<organism evidence="17">
    <name type="scientific">Dictyoglomus thermophilum</name>
    <dbReference type="NCBI Taxonomy" id="14"/>
    <lineage>
        <taxon>Bacteria</taxon>
        <taxon>Pseudomonadati</taxon>
        <taxon>Dictyoglomota</taxon>
        <taxon>Dictyoglomia</taxon>
        <taxon>Dictyoglomales</taxon>
        <taxon>Dictyoglomaceae</taxon>
        <taxon>Dictyoglomus</taxon>
    </lineage>
</organism>
<proteinExistence type="inferred from homology"/>
<gene>
    <name evidence="12" type="primary">dnaG</name>
    <name evidence="17" type="ORF">ENW00_06650</name>
</gene>
<evidence type="ECO:0000256" key="11">
    <source>
        <dbReference type="ARBA" id="ARBA00023163"/>
    </source>
</evidence>
<dbReference type="EMBL" id="DTIN01000025">
    <property type="protein sequence ID" value="HFX13816.1"/>
    <property type="molecule type" value="Genomic_DNA"/>
</dbReference>
<dbReference type="Pfam" id="PF08275">
    <property type="entry name" value="DNAG_N"/>
    <property type="match status" value="1"/>
</dbReference>
<dbReference type="InterPro" id="IPR006295">
    <property type="entry name" value="DNA_primase_DnaG"/>
</dbReference>
<keyword evidence="9" id="KW-0460">Magnesium</keyword>
<comment type="similarity">
    <text evidence="12 13">Belongs to the DnaG primase family.</text>
</comment>
<dbReference type="PROSITE" id="PS50880">
    <property type="entry name" value="TOPRIM"/>
    <property type="match status" value="1"/>
</dbReference>
<dbReference type="GO" id="GO:0008270">
    <property type="term" value="F:zinc ion binding"/>
    <property type="evidence" value="ECO:0007669"/>
    <property type="project" value="UniProtKB-UniRule"/>
</dbReference>
<dbReference type="FunFam" id="3.40.1360.10:FF:000002">
    <property type="entry name" value="DNA primase"/>
    <property type="match status" value="1"/>
</dbReference>
<keyword evidence="1 12" id="KW-0240">DNA-directed RNA polymerase</keyword>
<dbReference type="Pfam" id="PF13155">
    <property type="entry name" value="Toprim_2"/>
    <property type="match status" value="1"/>
</dbReference>
<evidence type="ECO:0000256" key="5">
    <source>
        <dbReference type="ARBA" id="ARBA00022705"/>
    </source>
</evidence>
<feature type="zinc finger region" description="CHC2-type" evidence="12 14">
    <location>
        <begin position="39"/>
        <end position="63"/>
    </location>
</feature>
<evidence type="ECO:0000256" key="13">
    <source>
        <dbReference type="PIRNR" id="PIRNR002811"/>
    </source>
</evidence>
<dbReference type="Gene3D" id="3.90.580.10">
    <property type="entry name" value="Zinc finger, CHC2-type domain"/>
    <property type="match status" value="1"/>
</dbReference>
<dbReference type="InterPro" id="IPR034151">
    <property type="entry name" value="TOPRIM_DnaG_bac"/>
</dbReference>
<dbReference type="SMART" id="SM00400">
    <property type="entry name" value="ZnF_CHCC"/>
    <property type="match status" value="1"/>
</dbReference>
<dbReference type="EC" id="2.7.7.101" evidence="12"/>
<evidence type="ECO:0000259" key="16">
    <source>
        <dbReference type="PROSITE" id="PS50880"/>
    </source>
</evidence>
<dbReference type="GO" id="GO:0000428">
    <property type="term" value="C:DNA-directed RNA polymerase complex"/>
    <property type="evidence" value="ECO:0007669"/>
    <property type="project" value="UniProtKB-KW"/>
</dbReference>
<evidence type="ECO:0000256" key="1">
    <source>
        <dbReference type="ARBA" id="ARBA00022478"/>
    </source>
</evidence>
<comment type="subunit">
    <text evidence="12">Monomer. Interacts with DnaB.</text>
</comment>
<dbReference type="HAMAP" id="MF_00974">
    <property type="entry name" value="DNA_primase_DnaG"/>
    <property type="match status" value="1"/>
</dbReference>
<dbReference type="SUPFAM" id="SSF56731">
    <property type="entry name" value="DNA primase core"/>
    <property type="match status" value="1"/>
</dbReference>
<dbReference type="GO" id="GO:1990077">
    <property type="term" value="C:primosome complex"/>
    <property type="evidence" value="ECO:0007669"/>
    <property type="project" value="UniProtKB-KW"/>
</dbReference>
<dbReference type="Pfam" id="PF01807">
    <property type="entry name" value="Zn_ribbon_DnaG"/>
    <property type="match status" value="1"/>
</dbReference>
<comment type="domain">
    <text evidence="12">Contains an N-terminal zinc-binding domain, a central core domain that contains the primase activity, and a C-terminal DnaB-binding domain.</text>
</comment>